<gene>
    <name evidence="8" type="ORF">C8N44_11965</name>
</gene>
<proteinExistence type="inferred from homology"/>
<feature type="transmembrane region" description="Helical" evidence="6">
    <location>
        <begin position="105"/>
        <end position="124"/>
    </location>
</feature>
<dbReference type="InterPro" id="IPR007267">
    <property type="entry name" value="GtrA_DPMS_TM"/>
</dbReference>
<dbReference type="EMBL" id="QBKN01000019">
    <property type="protein sequence ID" value="PTX45907.1"/>
    <property type="molecule type" value="Genomic_DNA"/>
</dbReference>
<keyword evidence="5 6" id="KW-0472">Membrane</keyword>
<dbReference type="Proteomes" id="UP000244069">
    <property type="component" value="Unassembled WGS sequence"/>
</dbReference>
<evidence type="ECO:0000256" key="2">
    <source>
        <dbReference type="ARBA" id="ARBA00009399"/>
    </source>
</evidence>
<name>A0A2T6AQ18_9RHOB</name>
<evidence type="ECO:0000256" key="5">
    <source>
        <dbReference type="ARBA" id="ARBA00023136"/>
    </source>
</evidence>
<dbReference type="OrthoDB" id="7360864at2"/>
<dbReference type="InterPro" id="IPR051401">
    <property type="entry name" value="GtrA_CellWall_Glycosyl"/>
</dbReference>
<dbReference type="AlphaFoldDB" id="A0A2T6AQ18"/>
<protein>
    <submittedName>
        <fullName evidence="8">Putative flippase GtrA</fullName>
    </submittedName>
</protein>
<evidence type="ECO:0000256" key="4">
    <source>
        <dbReference type="ARBA" id="ARBA00022989"/>
    </source>
</evidence>
<evidence type="ECO:0000256" key="6">
    <source>
        <dbReference type="SAM" id="Phobius"/>
    </source>
</evidence>
<dbReference type="Pfam" id="PF04138">
    <property type="entry name" value="GtrA_DPMS_TM"/>
    <property type="match status" value="1"/>
</dbReference>
<dbReference type="RefSeq" id="WP_107977567.1">
    <property type="nucleotide sequence ID" value="NZ_BMEZ01000020.1"/>
</dbReference>
<sequence>MRLRIGMRQVFWFSIAGGLAFLTDAAIVTALTNEGWLRPEVARLPSFLAAVFVTWIVNRFVTFRTGNGPSFREFFVYLLAMSVGLAVNYATYLVLLWFFNVTYENPVLALIPASLAGTIVNFATSKKVLDR</sequence>
<accession>A0A2T6AQ18</accession>
<evidence type="ECO:0000256" key="3">
    <source>
        <dbReference type="ARBA" id="ARBA00022692"/>
    </source>
</evidence>
<dbReference type="GO" id="GO:0000271">
    <property type="term" value="P:polysaccharide biosynthetic process"/>
    <property type="evidence" value="ECO:0007669"/>
    <property type="project" value="InterPro"/>
</dbReference>
<evidence type="ECO:0000313" key="9">
    <source>
        <dbReference type="Proteomes" id="UP000244069"/>
    </source>
</evidence>
<dbReference type="PANTHER" id="PTHR38459:SF6">
    <property type="entry name" value="ARABINOGALACTAN BIOSYNTHESIS RECRUITING PROTEIN RV3789"/>
    <property type="match status" value="1"/>
</dbReference>
<keyword evidence="3 6" id="KW-0812">Transmembrane</keyword>
<dbReference type="PANTHER" id="PTHR38459">
    <property type="entry name" value="PROPHAGE BACTOPRENOL-LINKED GLUCOSE TRANSLOCASE HOMOLOG"/>
    <property type="match status" value="1"/>
</dbReference>
<organism evidence="8 9">
    <name type="scientific">Allosediminivita pacifica</name>
    <dbReference type="NCBI Taxonomy" id="1267769"/>
    <lineage>
        <taxon>Bacteria</taxon>
        <taxon>Pseudomonadati</taxon>
        <taxon>Pseudomonadota</taxon>
        <taxon>Alphaproteobacteria</taxon>
        <taxon>Rhodobacterales</taxon>
        <taxon>Paracoccaceae</taxon>
        <taxon>Allosediminivita</taxon>
    </lineage>
</organism>
<evidence type="ECO:0000313" key="8">
    <source>
        <dbReference type="EMBL" id="PTX45907.1"/>
    </source>
</evidence>
<keyword evidence="4 6" id="KW-1133">Transmembrane helix</keyword>
<feature type="transmembrane region" description="Helical" evidence="6">
    <location>
        <begin position="74"/>
        <end position="99"/>
    </location>
</feature>
<comment type="similarity">
    <text evidence="2">Belongs to the GtrA family.</text>
</comment>
<comment type="caution">
    <text evidence="8">The sequence shown here is derived from an EMBL/GenBank/DDBJ whole genome shotgun (WGS) entry which is preliminary data.</text>
</comment>
<dbReference type="GO" id="GO:0005886">
    <property type="term" value="C:plasma membrane"/>
    <property type="evidence" value="ECO:0007669"/>
    <property type="project" value="TreeGrafter"/>
</dbReference>
<evidence type="ECO:0000259" key="7">
    <source>
        <dbReference type="Pfam" id="PF04138"/>
    </source>
</evidence>
<keyword evidence="9" id="KW-1185">Reference proteome</keyword>
<comment type="subcellular location">
    <subcellularLocation>
        <location evidence="1">Membrane</location>
        <topology evidence="1">Multi-pass membrane protein</topology>
    </subcellularLocation>
</comment>
<feature type="domain" description="GtrA/DPMS transmembrane" evidence="7">
    <location>
        <begin position="13"/>
        <end position="128"/>
    </location>
</feature>
<feature type="transmembrane region" description="Helical" evidence="6">
    <location>
        <begin position="41"/>
        <end position="62"/>
    </location>
</feature>
<reference evidence="8 9" key="1">
    <citation type="submission" date="2018-04" db="EMBL/GenBank/DDBJ databases">
        <title>Genomic Encyclopedia of Archaeal and Bacterial Type Strains, Phase II (KMG-II): from individual species to whole genera.</title>
        <authorList>
            <person name="Goeker M."/>
        </authorList>
    </citation>
    <scope>NUCLEOTIDE SEQUENCE [LARGE SCALE GENOMIC DNA]</scope>
    <source>
        <strain evidence="8 9">DSM 29329</strain>
    </source>
</reference>
<evidence type="ECO:0000256" key="1">
    <source>
        <dbReference type="ARBA" id="ARBA00004141"/>
    </source>
</evidence>